<evidence type="ECO:0000313" key="2">
    <source>
        <dbReference type="EMBL" id="OFE13081.1"/>
    </source>
</evidence>
<keyword evidence="3" id="KW-1185">Reference proteome</keyword>
<dbReference type="EMBL" id="MASR01000001">
    <property type="protein sequence ID" value="OFE13081.1"/>
    <property type="molecule type" value="Genomic_DNA"/>
</dbReference>
<organism evidence="2 3">
    <name type="scientific">Pseudohongiella acticola</name>
    <dbReference type="NCBI Taxonomy" id="1524254"/>
    <lineage>
        <taxon>Bacteria</taxon>
        <taxon>Pseudomonadati</taxon>
        <taxon>Pseudomonadota</taxon>
        <taxon>Gammaproteobacteria</taxon>
        <taxon>Pseudomonadales</taxon>
        <taxon>Pseudohongiellaceae</taxon>
        <taxon>Pseudohongiella</taxon>
    </lineage>
</organism>
<feature type="chain" id="PRO_5009212162" evidence="1">
    <location>
        <begin position="22"/>
        <end position="239"/>
    </location>
</feature>
<sequence>MIRSMLLLLLLAGCAANKVHVFNNSLTESELRALTGDIAGLGLSPQLRDLEVPVGITHPTIVMPRVVRDQATIHALEDVLQRHGLTDVHVESHSVHNHSYTDDNIGLYLTSREIATRRQAEVRSVDLNIEKLARVYMSECESIDAELSLSANGLAMLEIYEWDDAAGSDTSVFLAGNWQTEGTQLSVAFDHGDSLTFTIAESQTRTTQGDTRGIDLLRTSAASGQAYSRCNFRYIEQVL</sequence>
<name>A0A1E8CKU1_9GAMM</name>
<comment type="caution">
    <text evidence="2">The sequence shown here is derived from an EMBL/GenBank/DDBJ whole genome shotgun (WGS) entry which is preliminary data.</text>
</comment>
<accession>A0A1E8CKU1</accession>
<protein>
    <submittedName>
        <fullName evidence="2">Uncharacterized protein</fullName>
    </submittedName>
</protein>
<dbReference type="STRING" id="1524254.PHACT_07970"/>
<evidence type="ECO:0000256" key="1">
    <source>
        <dbReference type="SAM" id="SignalP"/>
    </source>
</evidence>
<evidence type="ECO:0000313" key="3">
    <source>
        <dbReference type="Proteomes" id="UP000175669"/>
    </source>
</evidence>
<keyword evidence="1" id="KW-0732">Signal</keyword>
<gene>
    <name evidence="2" type="ORF">PHACT_07970</name>
</gene>
<proteinExistence type="predicted"/>
<reference evidence="3" key="1">
    <citation type="submission" date="2016-07" db="EMBL/GenBank/DDBJ databases">
        <authorList>
            <person name="Florea S."/>
            <person name="Webb J.S."/>
            <person name="Jaromczyk J."/>
            <person name="Schardl C.L."/>
        </authorList>
    </citation>
    <scope>NUCLEOTIDE SEQUENCE [LARGE SCALE GENOMIC DNA]</scope>
    <source>
        <strain evidence="3">KCTC 42131</strain>
    </source>
</reference>
<dbReference type="Proteomes" id="UP000175669">
    <property type="component" value="Unassembled WGS sequence"/>
</dbReference>
<dbReference type="AlphaFoldDB" id="A0A1E8CKU1"/>
<dbReference type="RefSeq" id="WP_070116692.1">
    <property type="nucleotide sequence ID" value="NZ_CAXATG010000001.1"/>
</dbReference>
<feature type="signal peptide" evidence="1">
    <location>
        <begin position="1"/>
        <end position="21"/>
    </location>
</feature>